<protein>
    <submittedName>
        <fullName evidence="2">Uncharacterized protein</fullName>
    </submittedName>
</protein>
<feature type="compositionally biased region" description="Basic residues" evidence="1">
    <location>
        <begin position="290"/>
        <end position="303"/>
    </location>
</feature>
<gene>
    <name evidence="2" type="ORF">ASTO00021_LOCUS5334</name>
</gene>
<name>A0A7S3LMM0_9STRA</name>
<feature type="compositionally biased region" description="Acidic residues" evidence="1">
    <location>
        <begin position="250"/>
        <end position="263"/>
    </location>
</feature>
<reference evidence="2" key="1">
    <citation type="submission" date="2021-01" db="EMBL/GenBank/DDBJ databases">
        <authorList>
            <person name="Corre E."/>
            <person name="Pelletier E."/>
            <person name="Niang G."/>
            <person name="Scheremetjew M."/>
            <person name="Finn R."/>
            <person name="Kale V."/>
            <person name="Holt S."/>
            <person name="Cochrane G."/>
            <person name="Meng A."/>
            <person name="Brown T."/>
            <person name="Cohen L."/>
        </authorList>
    </citation>
    <scope>NUCLEOTIDE SEQUENCE</scope>
    <source>
        <strain evidence="2">GSBS06</strain>
    </source>
</reference>
<feature type="compositionally biased region" description="Low complexity" evidence="1">
    <location>
        <begin position="8"/>
        <end position="17"/>
    </location>
</feature>
<evidence type="ECO:0000256" key="1">
    <source>
        <dbReference type="SAM" id="MobiDB-lite"/>
    </source>
</evidence>
<organism evidence="2">
    <name type="scientific">Aplanochytrium stocchinoi</name>
    <dbReference type="NCBI Taxonomy" id="215587"/>
    <lineage>
        <taxon>Eukaryota</taxon>
        <taxon>Sar</taxon>
        <taxon>Stramenopiles</taxon>
        <taxon>Bigyra</taxon>
        <taxon>Labyrinthulomycetes</taxon>
        <taxon>Thraustochytrida</taxon>
        <taxon>Thraustochytriidae</taxon>
        <taxon>Aplanochytrium</taxon>
    </lineage>
</organism>
<proteinExistence type="predicted"/>
<dbReference type="EMBL" id="HBIN01007283">
    <property type="protein sequence ID" value="CAE0435044.1"/>
    <property type="molecule type" value="Transcribed_RNA"/>
</dbReference>
<sequence>MAEARANSISVSSSDFFSDPEDDEVKRKFSILSVSTYLNLLGVEKDNEKTKLWMISINDYESKNKGILIIRLVPLFPCSSRSVPVPVAEARYVGLELSLLCRHVASLFSVRLDASTLDQHFEEAKFEGLQTEEQMHRFERALDLAKYCNEKDENRELRFCFNADKNVALLRIPHNLTADMNVFGHLSLKLVCKELHPLVMELLSEAENTNVRQELKSLCARKSDGWLMTKASSHITKVEKEKEHEKVAENENEEDVQNEEDDTGTTNTVSVVSGTIKRERSRNILGGRRTTSKRKRANPFHSF</sequence>
<feature type="compositionally biased region" description="Basic and acidic residues" evidence="1">
    <location>
        <begin position="236"/>
        <end position="249"/>
    </location>
</feature>
<dbReference type="AlphaFoldDB" id="A0A7S3LMM0"/>
<feature type="region of interest" description="Disordered" evidence="1">
    <location>
        <begin position="235"/>
        <end position="303"/>
    </location>
</feature>
<feature type="compositionally biased region" description="Low complexity" evidence="1">
    <location>
        <begin position="264"/>
        <end position="275"/>
    </location>
</feature>
<accession>A0A7S3LMM0</accession>
<evidence type="ECO:0000313" key="2">
    <source>
        <dbReference type="EMBL" id="CAE0435044.1"/>
    </source>
</evidence>
<feature type="region of interest" description="Disordered" evidence="1">
    <location>
        <begin position="1"/>
        <end position="21"/>
    </location>
</feature>